<dbReference type="EMBL" id="CP036273">
    <property type="protein sequence ID" value="QDU19488.1"/>
    <property type="molecule type" value="Genomic_DNA"/>
</dbReference>
<proteinExistence type="predicted"/>
<evidence type="ECO:0000313" key="3">
    <source>
        <dbReference type="Proteomes" id="UP000319576"/>
    </source>
</evidence>
<organism evidence="2 3">
    <name type="scientific">Urbifossiella limnaea</name>
    <dbReference type="NCBI Taxonomy" id="2528023"/>
    <lineage>
        <taxon>Bacteria</taxon>
        <taxon>Pseudomonadati</taxon>
        <taxon>Planctomycetota</taxon>
        <taxon>Planctomycetia</taxon>
        <taxon>Gemmatales</taxon>
        <taxon>Gemmataceae</taxon>
        <taxon>Urbifossiella</taxon>
    </lineage>
</organism>
<keyword evidence="3" id="KW-1185">Reference proteome</keyword>
<feature type="domain" description="FRG" evidence="1">
    <location>
        <begin position="35"/>
        <end position="131"/>
    </location>
</feature>
<dbReference type="Proteomes" id="UP000319576">
    <property type="component" value="Chromosome"/>
</dbReference>
<evidence type="ECO:0000313" key="2">
    <source>
        <dbReference type="EMBL" id="QDU19488.1"/>
    </source>
</evidence>
<dbReference type="KEGG" id="uli:ETAA1_14150"/>
<reference evidence="2 3" key="1">
    <citation type="submission" date="2019-02" db="EMBL/GenBank/DDBJ databases">
        <title>Deep-cultivation of Planctomycetes and their phenomic and genomic characterization uncovers novel biology.</title>
        <authorList>
            <person name="Wiegand S."/>
            <person name="Jogler M."/>
            <person name="Boedeker C."/>
            <person name="Pinto D."/>
            <person name="Vollmers J."/>
            <person name="Rivas-Marin E."/>
            <person name="Kohn T."/>
            <person name="Peeters S.H."/>
            <person name="Heuer A."/>
            <person name="Rast P."/>
            <person name="Oberbeckmann S."/>
            <person name="Bunk B."/>
            <person name="Jeske O."/>
            <person name="Meyerdierks A."/>
            <person name="Storesund J.E."/>
            <person name="Kallscheuer N."/>
            <person name="Luecker S."/>
            <person name="Lage O.M."/>
            <person name="Pohl T."/>
            <person name="Merkel B.J."/>
            <person name="Hornburger P."/>
            <person name="Mueller R.-W."/>
            <person name="Bruemmer F."/>
            <person name="Labrenz M."/>
            <person name="Spormann A.M."/>
            <person name="Op den Camp H."/>
            <person name="Overmann J."/>
            <person name="Amann R."/>
            <person name="Jetten M.S.M."/>
            <person name="Mascher T."/>
            <person name="Medema M.H."/>
            <person name="Devos D.P."/>
            <person name="Kaster A.-K."/>
            <person name="Ovreas L."/>
            <person name="Rohde M."/>
            <person name="Galperin M.Y."/>
            <person name="Jogler C."/>
        </authorList>
    </citation>
    <scope>NUCLEOTIDE SEQUENCE [LARGE SCALE GENOMIC DNA]</scope>
    <source>
        <strain evidence="2 3">ETA_A1</strain>
    </source>
</reference>
<dbReference type="InterPro" id="IPR014966">
    <property type="entry name" value="FRG-dom"/>
</dbReference>
<accession>A0A517XPR2</accession>
<protein>
    <submittedName>
        <fullName evidence="2">FRG domain protein</fullName>
    </submittedName>
</protein>
<evidence type="ECO:0000259" key="1">
    <source>
        <dbReference type="SMART" id="SM00901"/>
    </source>
</evidence>
<dbReference type="Pfam" id="PF08867">
    <property type="entry name" value="FRG"/>
    <property type="match status" value="1"/>
</dbReference>
<name>A0A517XPR2_9BACT</name>
<sequence length="259" mass="28816">MAATPPVSAASIASQGDIGSVADLLTLLSAIAVDSDHPFWYRGHDDAAWTLTPSLARNPAHLDAELDLMARFQQDASLLLQRPVTSDWDWLALMQHYGCPTRLLDWTESPLVALFFAVCNPLRFDRDGALWLLNPLKLNEASNLYPKYSKYIPYYGDPILAPFLPGNVRGATTLSYPPVAITAIRNSPRMQAQLGTFTLLHKQPIAVERVADGSHVRNYRVPRESKPNIVRELQLLAINKHNVFPELANIGERLKTTLP</sequence>
<dbReference type="SMART" id="SM00901">
    <property type="entry name" value="FRG"/>
    <property type="match status" value="1"/>
</dbReference>
<gene>
    <name evidence="2" type="ORF">ETAA1_14150</name>
</gene>
<dbReference type="AlphaFoldDB" id="A0A517XPR2"/>